<keyword evidence="5" id="KW-1185">Reference proteome</keyword>
<feature type="transmembrane region" description="Helical" evidence="2">
    <location>
        <begin position="6"/>
        <end position="29"/>
    </location>
</feature>
<feature type="region of interest" description="Disordered" evidence="1">
    <location>
        <begin position="276"/>
        <end position="296"/>
    </location>
</feature>
<feature type="domain" description="Serine aminopeptidase S33" evidence="3">
    <location>
        <begin position="87"/>
        <end position="225"/>
    </location>
</feature>
<proteinExistence type="predicted"/>
<dbReference type="PANTHER" id="PTHR43358:SF4">
    <property type="entry name" value="ALPHA_BETA HYDROLASE FOLD-1 DOMAIN-CONTAINING PROTEIN"/>
    <property type="match status" value="1"/>
</dbReference>
<dbReference type="Proteomes" id="UP001302696">
    <property type="component" value="Chromosome"/>
</dbReference>
<accession>A0ABZ0Q458</accession>
<keyword evidence="2" id="KW-0472">Membrane</keyword>
<name>A0ABZ0Q458_9LACO</name>
<dbReference type="SUPFAM" id="SSF53474">
    <property type="entry name" value="alpha/beta-Hydrolases"/>
    <property type="match status" value="1"/>
</dbReference>
<evidence type="ECO:0000256" key="1">
    <source>
        <dbReference type="SAM" id="MobiDB-lite"/>
    </source>
</evidence>
<reference evidence="5" key="1">
    <citation type="submission" date="2024-06" db="EMBL/GenBank/DDBJ databases">
        <authorList>
            <person name="Chang H.C."/>
            <person name="Mun S.Y."/>
        </authorList>
    </citation>
    <scope>NUCLEOTIDE SEQUENCE [LARGE SCALE GENOMIC DNA]</scope>
    <source>
        <strain evidence="5">KT1</strain>
    </source>
</reference>
<dbReference type="RefSeq" id="WP_057774296.1">
    <property type="nucleotide sequence ID" value="NZ_CP104768.1"/>
</dbReference>
<sequence>MRTKQILKVAGISLIGVAASLGISSLVSYQKGIKTTKSQKRRAIQNAHKNDKTLDSYDWYKQLIKQTWFIRAEDGIHLAAIYLSNNSDKTVILAHGYHNVHDQMIPYAKLFMDLGYNVLMPDARGHGVSDGHIIGFGWLDRRDYIKWIEEVNKRSKIRQEIVLFGVSMGAATVLATAGEADLPKNVDAVIEDSGFSSAQKEFSYRLGHHYFLPPFLSVFVSLMTRVTGGYSLKEADIAQQAANISIPVLMIHGDADRYVPVEMMAEIKSSLAKQLPKESHRVHGADHVQSRSADPKKYQQTIEDFLKQWVDKTK</sequence>
<dbReference type="InterPro" id="IPR052920">
    <property type="entry name" value="DNA-binding_regulatory"/>
</dbReference>
<keyword evidence="2" id="KW-1133">Transmembrane helix</keyword>
<dbReference type="InterPro" id="IPR022742">
    <property type="entry name" value="Hydrolase_4"/>
</dbReference>
<protein>
    <submittedName>
        <fullName evidence="4">Alpha/beta hydrolase</fullName>
    </submittedName>
</protein>
<keyword evidence="2" id="KW-0812">Transmembrane</keyword>
<organism evidence="4 5">
    <name type="scientific">Pediococcus inopinatus</name>
    <dbReference type="NCBI Taxonomy" id="114090"/>
    <lineage>
        <taxon>Bacteria</taxon>
        <taxon>Bacillati</taxon>
        <taxon>Bacillota</taxon>
        <taxon>Bacilli</taxon>
        <taxon>Lactobacillales</taxon>
        <taxon>Lactobacillaceae</taxon>
        <taxon>Pediococcus</taxon>
    </lineage>
</organism>
<dbReference type="Gene3D" id="3.40.50.1820">
    <property type="entry name" value="alpha/beta hydrolase"/>
    <property type="match status" value="1"/>
</dbReference>
<evidence type="ECO:0000313" key="5">
    <source>
        <dbReference type="Proteomes" id="UP001302696"/>
    </source>
</evidence>
<evidence type="ECO:0000256" key="2">
    <source>
        <dbReference type="SAM" id="Phobius"/>
    </source>
</evidence>
<keyword evidence="4" id="KW-0378">Hydrolase</keyword>
<dbReference type="EMBL" id="CP104778">
    <property type="protein sequence ID" value="WPC21736.1"/>
    <property type="molecule type" value="Genomic_DNA"/>
</dbReference>
<evidence type="ECO:0000313" key="4">
    <source>
        <dbReference type="EMBL" id="WPC21736.1"/>
    </source>
</evidence>
<dbReference type="InterPro" id="IPR029058">
    <property type="entry name" value="AB_hydrolase_fold"/>
</dbReference>
<gene>
    <name evidence="4" type="ORF">N6G96_00490</name>
</gene>
<dbReference type="Pfam" id="PF12146">
    <property type="entry name" value="Hydrolase_4"/>
    <property type="match status" value="1"/>
</dbReference>
<evidence type="ECO:0000259" key="3">
    <source>
        <dbReference type="Pfam" id="PF12146"/>
    </source>
</evidence>
<dbReference type="GO" id="GO:0016787">
    <property type="term" value="F:hydrolase activity"/>
    <property type="evidence" value="ECO:0007669"/>
    <property type="project" value="UniProtKB-KW"/>
</dbReference>
<dbReference type="PANTHER" id="PTHR43358">
    <property type="entry name" value="ALPHA/BETA-HYDROLASE"/>
    <property type="match status" value="1"/>
</dbReference>